<dbReference type="Gene3D" id="3.40.640.10">
    <property type="entry name" value="Type I PLP-dependent aspartate aminotransferase-like (Major domain)"/>
    <property type="match status" value="1"/>
</dbReference>
<dbReference type="PROSITE" id="PS00600">
    <property type="entry name" value="AA_TRANSFER_CLASS_3"/>
    <property type="match status" value="1"/>
</dbReference>
<dbReference type="Gene3D" id="3.90.1150.10">
    <property type="entry name" value="Aspartate Aminotransferase, domain 1"/>
    <property type="match status" value="1"/>
</dbReference>
<dbReference type="AlphaFoldDB" id="A0A094QEF0"/>
<evidence type="ECO:0000256" key="3">
    <source>
        <dbReference type="ARBA" id="ARBA00022576"/>
    </source>
</evidence>
<dbReference type="NCBIfam" id="NF004714">
    <property type="entry name" value="PRK06058.1"/>
    <property type="match status" value="1"/>
</dbReference>
<keyword evidence="3 6" id="KW-0032">Aminotransferase</keyword>
<dbReference type="SUPFAM" id="SSF53383">
    <property type="entry name" value="PLP-dependent transferases"/>
    <property type="match status" value="1"/>
</dbReference>
<dbReference type="EMBL" id="JNSL01000212">
    <property type="protein sequence ID" value="KGA12691.1"/>
    <property type="molecule type" value="Genomic_DNA"/>
</dbReference>
<dbReference type="CDD" id="cd00610">
    <property type="entry name" value="OAT_like"/>
    <property type="match status" value="1"/>
</dbReference>
<dbReference type="GO" id="GO:0042802">
    <property type="term" value="F:identical protein binding"/>
    <property type="evidence" value="ECO:0007669"/>
    <property type="project" value="TreeGrafter"/>
</dbReference>
<gene>
    <name evidence="6" type="ORF">GM51_21380</name>
</gene>
<organism evidence="6">
    <name type="scientific">freshwater metagenome</name>
    <dbReference type="NCBI Taxonomy" id="449393"/>
    <lineage>
        <taxon>unclassified sequences</taxon>
        <taxon>metagenomes</taxon>
        <taxon>ecological metagenomes</taxon>
    </lineage>
</organism>
<evidence type="ECO:0000256" key="2">
    <source>
        <dbReference type="ARBA" id="ARBA00008954"/>
    </source>
</evidence>
<keyword evidence="4 6" id="KW-0808">Transferase</keyword>
<comment type="cofactor">
    <cofactor evidence="1">
        <name>pyridoxal 5'-phosphate</name>
        <dbReference type="ChEBI" id="CHEBI:597326"/>
    </cofactor>
</comment>
<evidence type="ECO:0000256" key="5">
    <source>
        <dbReference type="ARBA" id="ARBA00022898"/>
    </source>
</evidence>
<keyword evidence="5" id="KW-0663">Pyridoxal phosphate</keyword>
<comment type="similarity">
    <text evidence="2">Belongs to the class-III pyridoxal-phosphate-dependent aminotransferase family.</text>
</comment>
<dbReference type="PIRSF" id="PIRSF000521">
    <property type="entry name" value="Transaminase_4ab_Lys_Orn"/>
    <property type="match status" value="1"/>
</dbReference>
<dbReference type="InterPro" id="IPR050103">
    <property type="entry name" value="Class-III_PLP-dep_AT"/>
</dbReference>
<proteinExistence type="inferred from homology"/>
<dbReference type="GO" id="GO:0009448">
    <property type="term" value="P:gamma-aminobutyric acid metabolic process"/>
    <property type="evidence" value="ECO:0007669"/>
    <property type="project" value="InterPro"/>
</dbReference>
<dbReference type="PANTHER" id="PTHR11986">
    <property type="entry name" value="AMINOTRANSFERASE CLASS III"/>
    <property type="match status" value="1"/>
</dbReference>
<dbReference type="InterPro" id="IPR015422">
    <property type="entry name" value="PyrdxlP-dep_Trfase_small"/>
</dbReference>
<dbReference type="GO" id="GO:0030170">
    <property type="term" value="F:pyridoxal phosphate binding"/>
    <property type="evidence" value="ECO:0007669"/>
    <property type="project" value="InterPro"/>
</dbReference>
<dbReference type="InterPro" id="IPR005814">
    <property type="entry name" value="Aminotrans_3"/>
</dbReference>
<sequence length="447" mass="47115">MSSKVTGGPTLEQKRRIVTAIPGPKSVEMQKRRNEVVSAGVSSTLPIYVKRAGGGIIEDIDGNYFIDLGSGIAVTTVGNSNPLVVANVQEAVEQFTHTCFMIAPYESYVQVCEALARLTPGNHAKRSALFNSGAEALENAVKIARYFTKREAVVVVEHGYHGRTNLTMAMTAKNMPYKKGFGPFASEIYRVPTSYPFHDGLTGQEAAAHAISKIEKEVGPDQVAAIVIEPIQGEGGFIVPAPGFFSALAKWAKENGALFIADEVQTGFARTGNMFASDHEQVIPDLITMAKGMGGGLPVAAVTGRADVMDAVHPGGLGGTYGGNPIALAGALGAIETIEKENLVAAAKHIESVMLPRLQNMAKQHQLIGDVRGRGAMVAIEIVKPGTKIADADTTSKIAKACHAEGVLVLTAGTYGNVLRFLPPLVISDELLNEGLDVLEKAIASAS</sequence>
<dbReference type="FunFam" id="3.40.640.10:FF:000013">
    <property type="entry name" value="4-aminobutyrate aminotransferase"/>
    <property type="match status" value="1"/>
</dbReference>
<dbReference type="InterPro" id="IPR004632">
    <property type="entry name" value="4NH2But_aminotransferase_bac"/>
</dbReference>
<dbReference type="NCBIfam" id="TIGR00700">
    <property type="entry name" value="GABAtrnsam"/>
    <property type="match status" value="1"/>
</dbReference>
<name>A0A094QEF0_9ZZZZ</name>
<dbReference type="PANTHER" id="PTHR11986:SF79">
    <property type="entry name" value="ACETYLORNITHINE AMINOTRANSFERASE, MITOCHONDRIAL"/>
    <property type="match status" value="1"/>
</dbReference>
<reference evidence="6" key="1">
    <citation type="submission" date="2014-06" db="EMBL/GenBank/DDBJ databases">
        <title>Key roles for freshwater Actinobacteria revealed by deep metagenomic sequencing.</title>
        <authorList>
            <person name="Ghai R."/>
            <person name="Mizuno C.M."/>
            <person name="Picazo A."/>
            <person name="Camacho A."/>
            <person name="Rodriguez-Valera F."/>
        </authorList>
    </citation>
    <scope>NUCLEOTIDE SEQUENCE</scope>
</reference>
<dbReference type="InterPro" id="IPR049704">
    <property type="entry name" value="Aminotrans_3_PPA_site"/>
</dbReference>
<accession>A0A094QEF0</accession>
<protein>
    <submittedName>
        <fullName evidence="6">4-aminobutyrate aminotransferase</fullName>
    </submittedName>
</protein>
<dbReference type="InterPro" id="IPR015421">
    <property type="entry name" value="PyrdxlP-dep_Trfase_major"/>
</dbReference>
<comment type="caution">
    <text evidence="6">The sequence shown here is derived from an EMBL/GenBank/DDBJ whole genome shotgun (WGS) entry which is preliminary data.</text>
</comment>
<evidence type="ECO:0000313" key="6">
    <source>
        <dbReference type="EMBL" id="KGA12691.1"/>
    </source>
</evidence>
<dbReference type="InterPro" id="IPR015424">
    <property type="entry name" value="PyrdxlP-dep_Trfase"/>
</dbReference>
<dbReference type="GO" id="GO:0034386">
    <property type="term" value="F:4-aminobutyrate:2-oxoglutarate transaminase activity"/>
    <property type="evidence" value="ECO:0007669"/>
    <property type="project" value="InterPro"/>
</dbReference>
<evidence type="ECO:0000256" key="1">
    <source>
        <dbReference type="ARBA" id="ARBA00001933"/>
    </source>
</evidence>
<evidence type="ECO:0000256" key="4">
    <source>
        <dbReference type="ARBA" id="ARBA00022679"/>
    </source>
</evidence>
<dbReference type="Pfam" id="PF00202">
    <property type="entry name" value="Aminotran_3"/>
    <property type="match status" value="1"/>
</dbReference>